<proteinExistence type="predicted"/>
<evidence type="ECO:0000313" key="1">
    <source>
        <dbReference type="EMBL" id="KAK3794420.1"/>
    </source>
</evidence>
<dbReference type="EMBL" id="JAWDGP010001118">
    <property type="protein sequence ID" value="KAK3794420.1"/>
    <property type="molecule type" value="Genomic_DNA"/>
</dbReference>
<organism evidence="1 2">
    <name type="scientific">Elysia crispata</name>
    <name type="common">lettuce slug</name>
    <dbReference type="NCBI Taxonomy" id="231223"/>
    <lineage>
        <taxon>Eukaryota</taxon>
        <taxon>Metazoa</taxon>
        <taxon>Spiralia</taxon>
        <taxon>Lophotrochozoa</taxon>
        <taxon>Mollusca</taxon>
        <taxon>Gastropoda</taxon>
        <taxon>Heterobranchia</taxon>
        <taxon>Euthyneura</taxon>
        <taxon>Panpulmonata</taxon>
        <taxon>Sacoglossa</taxon>
        <taxon>Placobranchoidea</taxon>
        <taxon>Plakobranchidae</taxon>
        <taxon>Elysia</taxon>
    </lineage>
</organism>
<name>A0AAE1AUT7_9GAST</name>
<dbReference type="Proteomes" id="UP001283361">
    <property type="component" value="Unassembled WGS sequence"/>
</dbReference>
<keyword evidence="2" id="KW-1185">Reference proteome</keyword>
<accession>A0AAE1AUT7</accession>
<sequence>MSRRFGVNQTPSSIDVPILLSTYDDKASDVGLKHGPLLSASLLSAKGIRPLITSKPLASSAQTKGTKRSQWTSLGQQIPAFSHWRFPNAQPPRMCAQNNDVMDARSNGVEATPVVQADLVQARNHIKVRFRFEVVEALQYAALIPPASDFTATLRWNLNGRTR</sequence>
<reference evidence="1" key="1">
    <citation type="journal article" date="2023" name="G3 (Bethesda)">
        <title>A reference genome for the long-term kleptoplast-retaining sea slug Elysia crispata morphotype clarki.</title>
        <authorList>
            <person name="Eastman K.E."/>
            <person name="Pendleton A.L."/>
            <person name="Shaikh M.A."/>
            <person name="Suttiyut T."/>
            <person name="Ogas R."/>
            <person name="Tomko P."/>
            <person name="Gavelis G."/>
            <person name="Widhalm J.R."/>
            <person name="Wisecaver J.H."/>
        </authorList>
    </citation>
    <scope>NUCLEOTIDE SEQUENCE</scope>
    <source>
        <strain evidence="1">ECLA1</strain>
    </source>
</reference>
<evidence type="ECO:0000313" key="2">
    <source>
        <dbReference type="Proteomes" id="UP001283361"/>
    </source>
</evidence>
<comment type="caution">
    <text evidence="1">The sequence shown here is derived from an EMBL/GenBank/DDBJ whole genome shotgun (WGS) entry which is preliminary data.</text>
</comment>
<gene>
    <name evidence="1" type="ORF">RRG08_014494</name>
</gene>
<protein>
    <submittedName>
        <fullName evidence="1">Uncharacterized protein</fullName>
    </submittedName>
</protein>
<dbReference type="AlphaFoldDB" id="A0AAE1AUT7"/>